<comment type="caution">
    <text evidence="1">The sequence shown here is derived from an EMBL/GenBank/DDBJ whole genome shotgun (WGS) entry which is preliminary data.</text>
</comment>
<dbReference type="Proteomes" id="UP000499080">
    <property type="component" value="Unassembled WGS sequence"/>
</dbReference>
<evidence type="ECO:0000313" key="2">
    <source>
        <dbReference type="Proteomes" id="UP000499080"/>
    </source>
</evidence>
<keyword evidence="2" id="KW-1185">Reference proteome</keyword>
<accession>A0A4Y2L854</accession>
<organism evidence="1 2">
    <name type="scientific">Araneus ventricosus</name>
    <name type="common">Orbweaver spider</name>
    <name type="synonym">Epeira ventricosa</name>
    <dbReference type="NCBI Taxonomy" id="182803"/>
    <lineage>
        <taxon>Eukaryota</taxon>
        <taxon>Metazoa</taxon>
        <taxon>Ecdysozoa</taxon>
        <taxon>Arthropoda</taxon>
        <taxon>Chelicerata</taxon>
        <taxon>Arachnida</taxon>
        <taxon>Araneae</taxon>
        <taxon>Araneomorphae</taxon>
        <taxon>Entelegynae</taxon>
        <taxon>Araneoidea</taxon>
        <taxon>Araneidae</taxon>
        <taxon>Araneus</taxon>
    </lineage>
</organism>
<evidence type="ECO:0000313" key="1">
    <source>
        <dbReference type="EMBL" id="GBN09776.1"/>
    </source>
</evidence>
<protein>
    <submittedName>
        <fullName evidence="1">Uncharacterized protein</fullName>
    </submittedName>
</protein>
<gene>
    <name evidence="1" type="ORF">AVEN_164338_1</name>
</gene>
<reference evidence="1 2" key="1">
    <citation type="journal article" date="2019" name="Sci. Rep.">
        <title>Orb-weaving spider Araneus ventricosus genome elucidates the spidroin gene catalogue.</title>
        <authorList>
            <person name="Kono N."/>
            <person name="Nakamura H."/>
            <person name="Ohtoshi R."/>
            <person name="Moran D.A.P."/>
            <person name="Shinohara A."/>
            <person name="Yoshida Y."/>
            <person name="Fujiwara M."/>
            <person name="Mori M."/>
            <person name="Tomita M."/>
            <person name="Arakawa K."/>
        </authorList>
    </citation>
    <scope>NUCLEOTIDE SEQUENCE [LARGE SCALE GENOMIC DNA]</scope>
</reference>
<sequence>MRVRLLKTPCDVTACRRGKYIRILPVSERCDPIGNGRGKLRSTPVRARKLVKLKSKVQLLSLLVVADCLYLLDNKVLNFLLPDCCPFTLLITVQELLFPVPVLRVFSAYL</sequence>
<name>A0A4Y2L854_ARAVE</name>
<dbReference type="AlphaFoldDB" id="A0A4Y2L854"/>
<dbReference type="EMBL" id="BGPR01117378">
    <property type="protein sequence ID" value="GBN09776.1"/>
    <property type="molecule type" value="Genomic_DNA"/>
</dbReference>
<proteinExistence type="predicted"/>